<dbReference type="InterPro" id="IPR041492">
    <property type="entry name" value="HAD_2"/>
</dbReference>
<keyword evidence="2" id="KW-0378">Hydrolase</keyword>
<dbReference type="PANTHER" id="PTHR43434:SF26">
    <property type="entry name" value="PYROPHOSPHATASE PPAX"/>
    <property type="match status" value="1"/>
</dbReference>
<dbReference type="InterPro" id="IPR036412">
    <property type="entry name" value="HAD-like_sf"/>
</dbReference>
<dbReference type="EMBL" id="LTAY01000019">
    <property type="protein sequence ID" value="OPX50104.1"/>
    <property type="molecule type" value="Genomic_DNA"/>
</dbReference>
<dbReference type="SFLD" id="SFLDG01135">
    <property type="entry name" value="C1.5.6:_HAD__Beta-PGM__Phospha"/>
    <property type="match status" value="1"/>
</dbReference>
<dbReference type="InterPro" id="IPR050155">
    <property type="entry name" value="HAD-like_hydrolase_sf"/>
</dbReference>
<dbReference type="OrthoDB" id="9807630at2"/>
<dbReference type="Gene3D" id="3.40.50.1000">
    <property type="entry name" value="HAD superfamily/HAD-like"/>
    <property type="match status" value="1"/>
</dbReference>
<reference evidence="2 3" key="1">
    <citation type="submission" date="2016-02" db="EMBL/GenBank/DDBJ databases">
        <title>Genome sequence of Clostridium thermobutyricum DSM 4928.</title>
        <authorList>
            <person name="Poehlein A."/>
            <person name="Daniel R."/>
        </authorList>
    </citation>
    <scope>NUCLEOTIDE SEQUENCE [LARGE SCALE GENOMIC DNA]</scope>
    <source>
        <strain evidence="2 3">DSM 4928</strain>
    </source>
</reference>
<dbReference type="GO" id="GO:0006281">
    <property type="term" value="P:DNA repair"/>
    <property type="evidence" value="ECO:0007669"/>
    <property type="project" value="TreeGrafter"/>
</dbReference>
<accession>A0A1V4SYH8</accession>
<dbReference type="InterPro" id="IPR023214">
    <property type="entry name" value="HAD_sf"/>
</dbReference>
<organism evidence="2 3">
    <name type="scientific">Clostridium thermobutyricum DSM 4928</name>
    <dbReference type="NCBI Taxonomy" id="1121339"/>
    <lineage>
        <taxon>Bacteria</taxon>
        <taxon>Bacillati</taxon>
        <taxon>Bacillota</taxon>
        <taxon>Clostridia</taxon>
        <taxon>Eubacteriales</taxon>
        <taxon>Clostridiaceae</taxon>
        <taxon>Clostridium</taxon>
    </lineage>
</organism>
<dbReference type="RefSeq" id="WP_080021699.1">
    <property type="nucleotide sequence ID" value="NZ_LTAY01000019.1"/>
</dbReference>
<dbReference type="EC" id="3.6.1.1" evidence="2"/>
<dbReference type="SUPFAM" id="SSF56784">
    <property type="entry name" value="HAD-like"/>
    <property type="match status" value="1"/>
</dbReference>
<proteinExistence type="predicted"/>
<evidence type="ECO:0000256" key="1">
    <source>
        <dbReference type="SAM" id="Coils"/>
    </source>
</evidence>
<dbReference type="Gene3D" id="1.10.150.240">
    <property type="entry name" value="Putative phosphatase, domain 2"/>
    <property type="match status" value="1"/>
</dbReference>
<dbReference type="InterPro" id="IPR006439">
    <property type="entry name" value="HAD-SF_hydro_IA"/>
</dbReference>
<dbReference type="Pfam" id="PF13419">
    <property type="entry name" value="HAD_2"/>
    <property type="match status" value="1"/>
</dbReference>
<protein>
    <submittedName>
        <fullName evidence="2">Pyrophosphatase PpaX</fullName>
        <ecNumber evidence="2">3.6.1.1</ecNumber>
    </submittedName>
</protein>
<dbReference type="GO" id="GO:0005829">
    <property type="term" value="C:cytosol"/>
    <property type="evidence" value="ECO:0007669"/>
    <property type="project" value="TreeGrafter"/>
</dbReference>
<dbReference type="SFLD" id="SFLDG01129">
    <property type="entry name" value="C1.5:_HAD__Beta-PGM__Phosphata"/>
    <property type="match status" value="1"/>
</dbReference>
<dbReference type="PRINTS" id="PR00413">
    <property type="entry name" value="HADHALOGNASE"/>
</dbReference>
<dbReference type="GO" id="GO:0008967">
    <property type="term" value="F:phosphoglycolate phosphatase activity"/>
    <property type="evidence" value="ECO:0007669"/>
    <property type="project" value="TreeGrafter"/>
</dbReference>
<dbReference type="InterPro" id="IPR023198">
    <property type="entry name" value="PGP-like_dom2"/>
</dbReference>
<comment type="caution">
    <text evidence="2">The sequence shown here is derived from an EMBL/GenBank/DDBJ whole genome shotgun (WGS) entry which is preliminary data.</text>
</comment>
<sequence>MIKAVLFDLDGTLLDTNELVYRSFNYIFNEKLNLNFDKNKIGENYGRPLEESFSKITENKEEIESLIKEYRKYNLEIHDDLCRPFIGTEILLNFLKDNGIKIGIVTSKKEDVAKRGLEISNLMKYIDIFVSPEHTKKHKPDGEPVIYALEKLGVKREDAIMVGDSPYDLLSGKNAGVKTCGVNYTMIDINELKKVNPDYFIDNPTDLIKIIEKEEF</sequence>
<dbReference type="GO" id="GO:0004427">
    <property type="term" value="F:inorganic diphosphate phosphatase activity"/>
    <property type="evidence" value="ECO:0007669"/>
    <property type="project" value="UniProtKB-EC"/>
</dbReference>
<dbReference type="PANTHER" id="PTHR43434">
    <property type="entry name" value="PHOSPHOGLYCOLATE PHOSPHATASE"/>
    <property type="match status" value="1"/>
</dbReference>
<dbReference type="SFLD" id="SFLDS00003">
    <property type="entry name" value="Haloacid_Dehalogenase"/>
    <property type="match status" value="1"/>
</dbReference>
<dbReference type="Proteomes" id="UP000191448">
    <property type="component" value="Unassembled WGS sequence"/>
</dbReference>
<dbReference type="NCBIfam" id="TIGR01549">
    <property type="entry name" value="HAD-SF-IA-v1"/>
    <property type="match status" value="1"/>
</dbReference>
<gene>
    <name evidence="2" type="primary">ppaX</name>
    <name evidence="2" type="ORF">CLTHE_03160</name>
</gene>
<feature type="coiled-coil region" evidence="1">
    <location>
        <begin position="49"/>
        <end position="76"/>
    </location>
</feature>
<dbReference type="NCBIfam" id="NF009804">
    <property type="entry name" value="PRK13288.1"/>
    <property type="match status" value="1"/>
</dbReference>
<dbReference type="AlphaFoldDB" id="A0A1V4SYH8"/>
<evidence type="ECO:0000313" key="2">
    <source>
        <dbReference type="EMBL" id="OPX50104.1"/>
    </source>
</evidence>
<evidence type="ECO:0000313" key="3">
    <source>
        <dbReference type="Proteomes" id="UP000191448"/>
    </source>
</evidence>
<keyword evidence="1" id="KW-0175">Coiled coil</keyword>
<name>A0A1V4SYH8_9CLOT</name>